<sequence>MSQTLTLTLMISLLRMLDHSPTLISRRLLSKIRHQTLNPQLLHQPETLAPNFSSSSFSRHTKTPTPKLSSQPYPQSLTLK</sequence>
<feature type="region of interest" description="Disordered" evidence="1">
    <location>
        <begin position="40"/>
        <end position="80"/>
    </location>
</feature>
<evidence type="ECO:0000313" key="4">
    <source>
        <dbReference type="Proteomes" id="UP001140949"/>
    </source>
</evidence>
<comment type="caution">
    <text evidence="3">The sequence shown here is derived from an EMBL/GenBank/DDBJ whole genome shotgun (WGS) entry which is preliminary data.</text>
</comment>
<feature type="chain" id="PRO_5043802897" evidence="2">
    <location>
        <begin position="20"/>
        <end position="80"/>
    </location>
</feature>
<keyword evidence="4" id="KW-1185">Reference proteome</keyword>
<name>A0AAX6FPC0_IRIPA</name>
<evidence type="ECO:0000313" key="3">
    <source>
        <dbReference type="EMBL" id="KAJ6817875.1"/>
    </source>
</evidence>
<keyword evidence="2" id="KW-0732">Signal</keyword>
<evidence type="ECO:0000256" key="2">
    <source>
        <dbReference type="SAM" id="SignalP"/>
    </source>
</evidence>
<protein>
    <submittedName>
        <fullName evidence="3">Uncharacterized protein</fullName>
    </submittedName>
</protein>
<evidence type="ECO:0000256" key="1">
    <source>
        <dbReference type="SAM" id="MobiDB-lite"/>
    </source>
</evidence>
<dbReference type="Proteomes" id="UP001140949">
    <property type="component" value="Unassembled WGS sequence"/>
</dbReference>
<organism evidence="3 4">
    <name type="scientific">Iris pallida</name>
    <name type="common">Sweet iris</name>
    <dbReference type="NCBI Taxonomy" id="29817"/>
    <lineage>
        <taxon>Eukaryota</taxon>
        <taxon>Viridiplantae</taxon>
        <taxon>Streptophyta</taxon>
        <taxon>Embryophyta</taxon>
        <taxon>Tracheophyta</taxon>
        <taxon>Spermatophyta</taxon>
        <taxon>Magnoliopsida</taxon>
        <taxon>Liliopsida</taxon>
        <taxon>Asparagales</taxon>
        <taxon>Iridaceae</taxon>
        <taxon>Iridoideae</taxon>
        <taxon>Irideae</taxon>
        <taxon>Iris</taxon>
    </lineage>
</organism>
<feature type="compositionally biased region" description="Polar residues" evidence="1">
    <location>
        <begin position="50"/>
        <end position="80"/>
    </location>
</feature>
<proteinExistence type="predicted"/>
<dbReference type="EMBL" id="JANAVB010027598">
    <property type="protein sequence ID" value="KAJ6817875.1"/>
    <property type="molecule type" value="Genomic_DNA"/>
</dbReference>
<gene>
    <name evidence="3" type="ORF">M6B38_409605</name>
</gene>
<accession>A0AAX6FPC0</accession>
<reference evidence="3" key="1">
    <citation type="journal article" date="2023" name="GigaByte">
        <title>Genome assembly of the bearded iris, Iris pallida Lam.</title>
        <authorList>
            <person name="Bruccoleri R.E."/>
            <person name="Oakeley E.J."/>
            <person name="Faust A.M.E."/>
            <person name="Altorfer M."/>
            <person name="Dessus-Babus S."/>
            <person name="Burckhardt D."/>
            <person name="Oertli M."/>
            <person name="Naumann U."/>
            <person name="Petersen F."/>
            <person name="Wong J."/>
        </authorList>
    </citation>
    <scope>NUCLEOTIDE SEQUENCE</scope>
    <source>
        <strain evidence="3">GSM-AAB239-AS_SAM_17_03QT</strain>
    </source>
</reference>
<dbReference type="AlphaFoldDB" id="A0AAX6FPC0"/>
<feature type="signal peptide" evidence="2">
    <location>
        <begin position="1"/>
        <end position="19"/>
    </location>
</feature>
<reference evidence="3" key="2">
    <citation type="submission" date="2023-04" db="EMBL/GenBank/DDBJ databases">
        <authorList>
            <person name="Bruccoleri R.E."/>
            <person name="Oakeley E.J."/>
            <person name="Faust A.-M."/>
            <person name="Dessus-Babus S."/>
            <person name="Altorfer M."/>
            <person name="Burckhardt D."/>
            <person name="Oertli M."/>
            <person name="Naumann U."/>
            <person name="Petersen F."/>
            <person name="Wong J."/>
        </authorList>
    </citation>
    <scope>NUCLEOTIDE SEQUENCE</scope>
    <source>
        <strain evidence="3">GSM-AAB239-AS_SAM_17_03QT</strain>
        <tissue evidence="3">Leaf</tissue>
    </source>
</reference>